<keyword evidence="3" id="KW-0813">Transport</keyword>
<dbReference type="AlphaFoldDB" id="A0A8H6YW25"/>
<dbReference type="GO" id="GO:0005789">
    <property type="term" value="C:endoplasmic reticulum membrane"/>
    <property type="evidence" value="ECO:0007669"/>
    <property type="project" value="UniProtKB-SubCell"/>
</dbReference>
<feature type="transmembrane region" description="Helical" evidence="10">
    <location>
        <begin position="146"/>
        <end position="164"/>
    </location>
</feature>
<dbReference type="PANTHER" id="PTHR10778:SF10">
    <property type="entry name" value="SOLUTE CARRIER FAMILY 35 MEMBER B1"/>
    <property type="match status" value="1"/>
</dbReference>
<feature type="transmembrane region" description="Helical" evidence="10">
    <location>
        <begin position="115"/>
        <end position="140"/>
    </location>
</feature>
<feature type="transmembrane region" description="Helical" evidence="10">
    <location>
        <begin position="346"/>
        <end position="365"/>
    </location>
</feature>
<comment type="caution">
    <text evidence="11">The sequence shown here is derived from an EMBL/GenBank/DDBJ whole genome shotgun (WGS) entry which is preliminary data.</text>
</comment>
<feature type="transmembrane region" description="Helical" evidence="10">
    <location>
        <begin position="245"/>
        <end position="266"/>
    </location>
</feature>
<evidence type="ECO:0000256" key="8">
    <source>
        <dbReference type="ARBA" id="ARBA00023136"/>
    </source>
</evidence>
<dbReference type="GO" id="GO:0000139">
    <property type="term" value="C:Golgi membrane"/>
    <property type="evidence" value="ECO:0007669"/>
    <property type="project" value="TreeGrafter"/>
</dbReference>
<evidence type="ECO:0000313" key="12">
    <source>
        <dbReference type="Proteomes" id="UP000620124"/>
    </source>
</evidence>
<evidence type="ECO:0000256" key="1">
    <source>
        <dbReference type="ARBA" id="ARBA00004477"/>
    </source>
</evidence>
<name>A0A8H6YW25_9AGAR</name>
<comment type="similarity">
    <text evidence="2">Belongs to the nucleotide-sugar transporter family. SLC35B subfamily.</text>
</comment>
<reference evidence="11" key="1">
    <citation type="submission" date="2020-05" db="EMBL/GenBank/DDBJ databases">
        <title>Mycena genomes resolve the evolution of fungal bioluminescence.</title>
        <authorList>
            <person name="Tsai I.J."/>
        </authorList>
    </citation>
    <scope>NUCLEOTIDE SEQUENCE</scope>
    <source>
        <strain evidence="11">CCC161011</strain>
    </source>
</reference>
<dbReference type="EMBL" id="JACAZI010000003">
    <property type="protein sequence ID" value="KAF7365376.1"/>
    <property type="molecule type" value="Genomic_DNA"/>
</dbReference>
<keyword evidence="4" id="KW-0762">Sugar transport</keyword>
<dbReference type="InterPro" id="IPR037185">
    <property type="entry name" value="EmrE-like"/>
</dbReference>
<evidence type="ECO:0000256" key="10">
    <source>
        <dbReference type="SAM" id="Phobius"/>
    </source>
</evidence>
<evidence type="ECO:0000313" key="11">
    <source>
        <dbReference type="EMBL" id="KAF7365376.1"/>
    </source>
</evidence>
<evidence type="ECO:0000256" key="7">
    <source>
        <dbReference type="ARBA" id="ARBA00022989"/>
    </source>
</evidence>
<dbReference type="GO" id="GO:0005460">
    <property type="term" value="F:UDP-glucose transmembrane transporter activity"/>
    <property type="evidence" value="ECO:0007669"/>
    <property type="project" value="TreeGrafter"/>
</dbReference>
<evidence type="ECO:0000256" key="4">
    <source>
        <dbReference type="ARBA" id="ARBA00022597"/>
    </source>
</evidence>
<comment type="subcellular location">
    <subcellularLocation>
        <location evidence="1">Endoplasmic reticulum membrane</location>
        <topology evidence="1">Multi-pass membrane protein</topology>
    </subcellularLocation>
</comment>
<organism evidence="11 12">
    <name type="scientific">Mycena venus</name>
    <dbReference type="NCBI Taxonomy" id="2733690"/>
    <lineage>
        <taxon>Eukaryota</taxon>
        <taxon>Fungi</taxon>
        <taxon>Dikarya</taxon>
        <taxon>Basidiomycota</taxon>
        <taxon>Agaricomycotina</taxon>
        <taxon>Agaricomycetes</taxon>
        <taxon>Agaricomycetidae</taxon>
        <taxon>Agaricales</taxon>
        <taxon>Marasmiineae</taxon>
        <taxon>Mycenaceae</taxon>
        <taxon>Mycena</taxon>
    </lineage>
</organism>
<evidence type="ECO:0000256" key="9">
    <source>
        <dbReference type="ARBA" id="ARBA00041103"/>
    </source>
</evidence>
<gene>
    <name evidence="11" type="ORF">MVEN_00409900</name>
</gene>
<evidence type="ECO:0000256" key="2">
    <source>
        <dbReference type="ARBA" id="ARBA00010694"/>
    </source>
</evidence>
<keyword evidence="6" id="KW-0256">Endoplasmic reticulum</keyword>
<evidence type="ECO:0000256" key="5">
    <source>
        <dbReference type="ARBA" id="ARBA00022692"/>
    </source>
</evidence>
<evidence type="ECO:0000256" key="3">
    <source>
        <dbReference type="ARBA" id="ARBA00022448"/>
    </source>
</evidence>
<keyword evidence="5 10" id="KW-0812">Transmembrane</keyword>
<dbReference type="OrthoDB" id="1601at2759"/>
<feature type="transmembrane region" description="Helical" evidence="10">
    <location>
        <begin position="45"/>
        <end position="66"/>
    </location>
</feature>
<accession>A0A8H6YW25</accession>
<keyword evidence="12" id="KW-1185">Reference proteome</keyword>
<feature type="transmembrane region" description="Helical" evidence="10">
    <location>
        <begin position="209"/>
        <end position="225"/>
    </location>
</feature>
<keyword evidence="7 10" id="KW-1133">Transmembrane helix</keyword>
<dbReference type="SUPFAM" id="SSF103481">
    <property type="entry name" value="Multidrug resistance efflux transporter EmrE"/>
    <property type="match status" value="1"/>
</dbReference>
<evidence type="ECO:0000256" key="6">
    <source>
        <dbReference type="ARBA" id="ARBA00022824"/>
    </source>
</evidence>
<keyword evidence="8 10" id="KW-0472">Membrane</keyword>
<dbReference type="Pfam" id="PF08449">
    <property type="entry name" value="UAA"/>
    <property type="match status" value="1"/>
</dbReference>
<dbReference type="Proteomes" id="UP000620124">
    <property type="component" value="Unassembled WGS sequence"/>
</dbReference>
<dbReference type="InterPro" id="IPR013657">
    <property type="entry name" value="SCL35B1-4/HUT1"/>
</dbReference>
<proteinExistence type="inferred from homology"/>
<sequence>MSFIRLALCVAGVYSMFLLWAVAQERLSVPFTSIDGKTSDKFKSAIFIGTVQSALSSVSAFVYILLRRKPTDTFMQSLGLEHPEPAAAVANGKANGHAGAKHPEKPSTRFSRSNLLLRYLQCSVFITFAAPFGFAALSYISYPAMVLGKSCKLVPVMIMNVLLYRRRFAPHKYLVVFMVTLGITIFMGLGDSKHGSGKAKAAPPPNANLIGIAYLLINLALDGAVNSTQDEIFARHRVTGQQMMLWINIFCTLLQIALSGLPLPYIPVIHPTEAGSELAAALEFVRTHPSIKIPLLQFGLTGAMGQLFIFETLQHFGSLTLVTVTLTRKMFTMLLSVVVYNHKLNAGQWLGAGVVFAGISVEAFVKRKDVHPKRVIQEKEVAKIKSL</sequence>
<protein>
    <recommendedName>
        <fullName evidence="9">UDP-galactose transporter homolog 1</fullName>
    </recommendedName>
</protein>
<feature type="transmembrane region" description="Helical" evidence="10">
    <location>
        <begin position="171"/>
        <end position="189"/>
    </location>
</feature>
<dbReference type="GO" id="GO:0005459">
    <property type="term" value="F:UDP-galactose transmembrane transporter activity"/>
    <property type="evidence" value="ECO:0007669"/>
    <property type="project" value="TreeGrafter"/>
</dbReference>
<dbReference type="PANTHER" id="PTHR10778">
    <property type="entry name" value="SOLUTE CARRIER FAMILY 35 MEMBER B"/>
    <property type="match status" value="1"/>
</dbReference>